<protein>
    <submittedName>
        <fullName evidence="1">Uncharacterized protein</fullName>
    </submittedName>
</protein>
<gene>
    <name evidence="1" type="ORF">CBM2589_U20020</name>
</gene>
<proteinExistence type="predicted"/>
<reference evidence="2" key="1">
    <citation type="submission" date="2018-01" db="EMBL/GenBank/DDBJ databases">
        <authorList>
            <person name="Gaut B.S."/>
            <person name="Morton B.R."/>
            <person name="Clegg M.T."/>
            <person name="Duvall M.R."/>
        </authorList>
    </citation>
    <scope>NUCLEOTIDE SEQUENCE [LARGE SCALE GENOMIC DNA]</scope>
</reference>
<dbReference type="Proteomes" id="UP000256297">
    <property type="component" value="Unassembled WGS sequence"/>
</dbReference>
<evidence type="ECO:0000313" key="1">
    <source>
        <dbReference type="EMBL" id="SOY77954.1"/>
    </source>
</evidence>
<sequence length="68" mass="7764">MVKRRCLARLLVSATCSEDLLKGALHAGGEWRDGVAPAAWLSPRGRSKLMKCRFFGEKRWTRFITRSQ</sequence>
<dbReference type="AlphaFoldDB" id="A0A375CRA6"/>
<accession>A0A375CRA6</accession>
<organism evidence="1 2">
    <name type="scientific">Cupriavidus taiwanensis</name>
    <dbReference type="NCBI Taxonomy" id="164546"/>
    <lineage>
        <taxon>Bacteria</taxon>
        <taxon>Pseudomonadati</taxon>
        <taxon>Pseudomonadota</taxon>
        <taxon>Betaproteobacteria</taxon>
        <taxon>Burkholderiales</taxon>
        <taxon>Burkholderiaceae</taxon>
        <taxon>Cupriavidus</taxon>
    </lineage>
</organism>
<evidence type="ECO:0000313" key="2">
    <source>
        <dbReference type="Proteomes" id="UP000256297"/>
    </source>
</evidence>
<dbReference type="EMBL" id="OFSP01000079">
    <property type="protein sequence ID" value="SOY77954.1"/>
    <property type="molecule type" value="Genomic_DNA"/>
</dbReference>
<comment type="caution">
    <text evidence="1">The sequence shown here is derived from an EMBL/GenBank/DDBJ whole genome shotgun (WGS) entry which is preliminary data.</text>
</comment>
<name>A0A375CRA6_9BURK</name>